<reference evidence="2 3" key="1">
    <citation type="journal article" date="2015" name="Nature">
        <title>rRNA introns, odd ribosomes, and small enigmatic genomes across a large radiation of phyla.</title>
        <authorList>
            <person name="Brown C.T."/>
            <person name="Hug L.A."/>
            <person name="Thomas B.C."/>
            <person name="Sharon I."/>
            <person name="Castelle C.J."/>
            <person name="Singh A."/>
            <person name="Wilkins M.J."/>
            <person name="Williams K.H."/>
            <person name="Banfield J.F."/>
        </authorList>
    </citation>
    <scope>NUCLEOTIDE SEQUENCE [LARGE SCALE GENOMIC DNA]</scope>
</reference>
<accession>A0A0G1NDW5</accession>
<dbReference type="AlphaFoldDB" id="A0A0G1NDW5"/>
<organism evidence="2 3">
    <name type="scientific">Candidatus Jorgensenbacteria bacterium GW2011_GWA2_45_13</name>
    <dbReference type="NCBI Taxonomy" id="1618662"/>
    <lineage>
        <taxon>Bacteria</taxon>
        <taxon>Candidatus Joergenseniibacteriota</taxon>
    </lineage>
</organism>
<feature type="transmembrane region" description="Helical" evidence="1">
    <location>
        <begin position="31"/>
        <end position="50"/>
    </location>
</feature>
<keyword evidence="1" id="KW-0812">Transmembrane</keyword>
<protein>
    <submittedName>
        <fullName evidence="2">Putative membrane protein</fullName>
    </submittedName>
</protein>
<dbReference type="EMBL" id="LCKF01000014">
    <property type="protein sequence ID" value="KKT91312.1"/>
    <property type="molecule type" value="Genomic_DNA"/>
</dbReference>
<name>A0A0G1NDW5_9BACT</name>
<comment type="caution">
    <text evidence="2">The sequence shown here is derived from an EMBL/GenBank/DDBJ whole genome shotgun (WGS) entry which is preliminary data.</text>
</comment>
<evidence type="ECO:0000313" key="3">
    <source>
        <dbReference type="Proteomes" id="UP000033966"/>
    </source>
</evidence>
<feature type="transmembrane region" description="Helical" evidence="1">
    <location>
        <begin position="71"/>
        <end position="93"/>
    </location>
</feature>
<evidence type="ECO:0000256" key="1">
    <source>
        <dbReference type="SAM" id="Phobius"/>
    </source>
</evidence>
<evidence type="ECO:0000313" key="2">
    <source>
        <dbReference type="EMBL" id="KKT91312.1"/>
    </source>
</evidence>
<sequence length="96" mass="10618">MWLIVLLAAALAASAAYIFIPSANRKKFKPGLLLLMLWGATIMVAVDHFLAFLSGEPFIEFETDGTIQNSVLLGFAMVIPIFLIWAVAVFVQLQYK</sequence>
<keyword evidence="1" id="KW-0472">Membrane</keyword>
<keyword evidence="1" id="KW-1133">Transmembrane helix</keyword>
<dbReference type="Proteomes" id="UP000033966">
    <property type="component" value="Unassembled WGS sequence"/>
</dbReference>
<gene>
    <name evidence="2" type="ORF">UW92_C0014G0012</name>
</gene>
<proteinExistence type="predicted"/>